<evidence type="ECO:0000313" key="1">
    <source>
        <dbReference type="EMBL" id="AXC38531.1"/>
    </source>
</evidence>
<reference evidence="1 2" key="1">
    <citation type="submission" date="2018-05" db="EMBL/GenBank/DDBJ databases">
        <authorList>
            <person name="Holmes S."/>
            <person name="Andersen I."/>
            <person name="Antosh A."/>
            <person name="Cancino R."/>
            <person name="Cassaniti A."/>
            <person name="Checo C."/>
            <person name="Cruz A."/>
            <person name="Decastro L."/>
            <person name="Douthitt C."/>
            <person name="Dubois A."/>
            <person name="Flyod E."/>
            <person name="Gough C."/>
            <person name="Holland C."/>
            <person name="Labrador D."/>
            <person name="Manthey F."/>
            <person name="McCandless J."/>
            <person name="McMahon J."/>
            <person name="Monroy J."/>
            <person name="Newman K."/>
            <person name="Peroza J."/>
            <person name="Roy A."/>
            <person name="Sewelson S."/>
            <person name="Thompson A."/>
            <person name="Wiersma-Koch H."/>
            <person name="D'Elia T."/>
            <person name="Garlena R.A."/>
            <person name="Russell D.A."/>
            <person name="Pope W.H."/>
            <person name="Jacobs-Sera D."/>
            <person name="Hatfull G.F."/>
        </authorList>
    </citation>
    <scope>NUCLEOTIDE SEQUENCE [LARGE SCALE GENOMIC DNA]</scope>
</reference>
<protein>
    <submittedName>
        <fullName evidence="1">Minor tail protein</fullName>
    </submittedName>
</protein>
<dbReference type="EMBL" id="MH399787">
    <property type="protein sequence ID" value="AXC38531.1"/>
    <property type="molecule type" value="Genomic_DNA"/>
</dbReference>
<name>A0A2Z5HEF5_9CAUD</name>
<dbReference type="Proteomes" id="UP000253239">
    <property type="component" value="Genome"/>
</dbReference>
<gene>
    <name evidence="1" type="primary">20</name>
    <name evidence="1" type="ORF">SEA_RUBEELU_20</name>
</gene>
<evidence type="ECO:0000313" key="2">
    <source>
        <dbReference type="Proteomes" id="UP000253239"/>
    </source>
</evidence>
<proteinExistence type="predicted"/>
<sequence length="738" mass="74899">MSVEMPDWASNIPSAPIHQKRPGAELVRPFTSQQLAELGGQLVEQFLKQVVLALAGIFVPGKLGSAFDQLRDWADNLGDEITDQIRDNAGIDLSSWEAFLASLDDGKGIDLPFITAFTAGAQQFFDGIDFTAPDFDPQDAAREFVRTVVQPFLNIVSRIVPALLGPLPIGLLTDQRVSLLYEGGFDDPVTIVEGSGYTHDATDGAPGSSPLGCAVVDCDGQWHILASELIPVAPGWVLKSGADVKYQSMVATPSSNAIRVELVPYNGDSPGAAVWMASDESPAGSPDWDGLNAWGEYVVPATGVTGVVVQTVVSPNASSGRCKFDNVYLQATQKIPQFFTKDLPEDLNSLFNWIGSLIDNLLSALGITPAGSLLDRIFDLSDELEWIQQKARDGAEDALEALSNLGNLISGLATNPTAWLAALPQSHITGLTGALSTLGSNINSAVSDIAGAIFAGWRGSSSGGSHTVTDIQQTIEIIAKAVYGGYTVETITSNQTWTRPFDPSECLEFWAVPVGGGGRGQVGNTARPDTDEVRTVEGGLGGIDGGYFAVQLDPEDIPSTVTCTIGTAATTAGATGGVTSFGSLASSVPGIGAISNGVGFVAAASKPGRGGDGGSAFMSRAGSVSHTSYPGRAGEASALAAGGNAGAANGGTGGNGAAASLVGERKAGGGGGGGGGGRSGNSLGTITGGTGGNGGFPGGASGGGGAAVNISTTGFNVAAGQPGTPANGCLFLIYKLEA</sequence>
<organism evidence="1 2">
    <name type="scientific">Mycobacterium phage Rubeelu</name>
    <dbReference type="NCBI Taxonomy" id="2250386"/>
    <lineage>
        <taxon>Viruses</taxon>
        <taxon>Duplodnaviria</taxon>
        <taxon>Heunggongvirae</taxon>
        <taxon>Uroviricota</taxon>
        <taxon>Caudoviricetes</taxon>
        <taxon>Nclasvirinae</taxon>
        <taxon>Charlievirus</taxon>
        <taxon>Charlievirus butters</taxon>
    </lineage>
</organism>
<accession>A0A2Z5HEF5</accession>